<organism evidence="2 3">
    <name type="scientific">Aureliella helgolandensis</name>
    <dbReference type="NCBI Taxonomy" id="2527968"/>
    <lineage>
        <taxon>Bacteria</taxon>
        <taxon>Pseudomonadati</taxon>
        <taxon>Planctomycetota</taxon>
        <taxon>Planctomycetia</taxon>
        <taxon>Pirellulales</taxon>
        <taxon>Pirellulaceae</taxon>
        <taxon>Aureliella</taxon>
    </lineage>
</organism>
<keyword evidence="3" id="KW-1185">Reference proteome</keyword>
<evidence type="ECO:0000313" key="2">
    <source>
        <dbReference type="EMBL" id="QDV24018.1"/>
    </source>
</evidence>
<dbReference type="Proteomes" id="UP000318017">
    <property type="component" value="Chromosome"/>
</dbReference>
<dbReference type="EMBL" id="CP036298">
    <property type="protein sequence ID" value="QDV24018.1"/>
    <property type="molecule type" value="Genomic_DNA"/>
</dbReference>
<name>A0A518G605_9BACT</name>
<dbReference type="RefSeq" id="WP_145077369.1">
    <property type="nucleotide sequence ID" value="NZ_CP036298.1"/>
</dbReference>
<dbReference type="KEGG" id="ahel:Q31a_23310"/>
<evidence type="ECO:0000313" key="3">
    <source>
        <dbReference type="Proteomes" id="UP000318017"/>
    </source>
</evidence>
<keyword evidence="1" id="KW-1133">Transmembrane helix</keyword>
<feature type="transmembrane region" description="Helical" evidence="1">
    <location>
        <begin position="89"/>
        <end position="107"/>
    </location>
</feature>
<dbReference type="OrthoDB" id="285341at2"/>
<proteinExistence type="predicted"/>
<dbReference type="AlphaFoldDB" id="A0A518G605"/>
<evidence type="ECO:0000256" key="1">
    <source>
        <dbReference type="SAM" id="Phobius"/>
    </source>
</evidence>
<protein>
    <submittedName>
        <fullName evidence="2">Uncharacterized protein</fullName>
    </submittedName>
</protein>
<feature type="transmembrane region" description="Helical" evidence="1">
    <location>
        <begin position="9"/>
        <end position="29"/>
    </location>
</feature>
<keyword evidence="1" id="KW-0472">Membrane</keyword>
<reference evidence="2 3" key="1">
    <citation type="submission" date="2019-02" db="EMBL/GenBank/DDBJ databases">
        <title>Deep-cultivation of Planctomycetes and their phenomic and genomic characterization uncovers novel biology.</title>
        <authorList>
            <person name="Wiegand S."/>
            <person name="Jogler M."/>
            <person name="Boedeker C."/>
            <person name="Pinto D."/>
            <person name="Vollmers J."/>
            <person name="Rivas-Marin E."/>
            <person name="Kohn T."/>
            <person name="Peeters S.H."/>
            <person name="Heuer A."/>
            <person name="Rast P."/>
            <person name="Oberbeckmann S."/>
            <person name="Bunk B."/>
            <person name="Jeske O."/>
            <person name="Meyerdierks A."/>
            <person name="Storesund J.E."/>
            <person name="Kallscheuer N."/>
            <person name="Luecker S."/>
            <person name="Lage O.M."/>
            <person name="Pohl T."/>
            <person name="Merkel B.J."/>
            <person name="Hornburger P."/>
            <person name="Mueller R.-W."/>
            <person name="Bruemmer F."/>
            <person name="Labrenz M."/>
            <person name="Spormann A.M."/>
            <person name="Op den Camp H."/>
            <person name="Overmann J."/>
            <person name="Amann R."/>
            <person name="Jetten M.S.M."/>
            <person name="Mascher T."/>
            <person name="Medema M.H."/>
            <person name="Devos D.P."/>
            <person name="Kaster A.-K."/>
            <person name="Ovreas L."/>
            <person name="Rohde M."/>
            <person name="Galperin M.Y."/>
            <person name="Jogler C."/>
        </authorList>
    </citation>
    <scope>NUCLEOTIDE SEQUENCE [LARGE SCALE GENOMIC DNA]</scope>
    <source>
        <strain evidence="2 3">Q31a</strain>
    </source>
</reference>
<accession>A0A518G605</accession>
<sequence>MRANFQNNYLMRYAVLSGVCLFLGLWFAYDGFIGYPKNLVVAEKYEELADLPDRESEERWQQITQEMGWSSEHPKKSADEIRSDILGQYFWAALNFVVAVPALILLIRARGSWVESTATGLTTSWGQSMDYANVQQLSKHRWAKKGIAKATYTDAGQTKVFVFDDFKFEREPLDKMVLELESHLKPEQIVGGPPESELTGLTDS</sequence>
<gene>
    <name evidence="2" type="ORF">Q31a_23310</name>
</gene>
<keyword evidence="1" id="KW-0812">Transmembrane</keyword>